<dbReference type="Proteomes" id="UP000320799">
    <property type="component" value="Segment"/>
</dbReference>
<feature type="transmembrane region" description="Helical" evidence="1">
    <location>
        <begin position="30"/>
        <end position="51"/>
    </location>
</feature>
<proteinExistence type="predicted"/>
<dbReference type="KEGG" id="vg:56136005"/>
<protein>
    <submittedName>
        <fullName evidence="2">Uncharacterized protein</fullName>
    </submittedName>
</protein>
<evidence type="ECO:0000256" key="1">
    <source>
        <dbReference type="SAM" id="Phobius"/>
    </source>
</evidence>
<evidence type="ECO:0000313" key="3">
    <source>
        <dbReference type="Proteomes" id="UP000320799"/>
    </source>
</evidence>
<keyword evidence="1" id="KW-0812">Transmembrane</keyword>
<name>A0A514CST8_9CAUD</name>
<reference evidence="2 3" key="1">
    <citation type="submission" date="2019-06" db="EMBL/GenBank/DDBJ databases">
        <authorList>
            <person name="Kincaid V.D."/>
            <person name="Fuller A."/>
            <person name="Hodges K."/>
            <person name="Bansal M."/>
            <person name="Essig J."/>
            <person name="Johnson A."/>
        </authorList>
    </citation>
    <scope>NUCLEOTIDE SEQUENCE [LARGE SCALE GENOMIC DNA]</scope>
</reference>
<feature type="transmembrane region" description="Helical" evidence="1">
    <location>
        <begin position="6"/>
        <end position="23"/>
    </location>
</feature>
<keyword evidence="1" id="KW-1133">Transmembrane helix</keyword>
<accession>A0A514CST8</accession>
<keyword evidence="3" id="KW-1185">Reference proteome</keyword>
<keyword evidence="1" id="KW-0472">Membrane</keyword>
<sequence length="82" mass="8709">MEAPVTAVILGLGLLGYAGWLHRTGDDRSAGGVMIAVLAGAASFLTGIVALGFYIHVWLGLGLTALFIVGYVYWAVRLFREL</sequence>
<dbReference type="EMBL" id="MN094788">
    <property type="protein sequence ID" value="QDH83530.1"/>
    <property type="molecule type" value="Genomic_DNA"/>
</dbReference>
<organism evidence="2 3">
    <name type="scientific">Achromobacter phage Motura</name>
    <dbReference type="NCBI Taxonomy" id="2591403"/>
    <lineage>
        <taxon>Viruses</taxon>
        <taxon>Duplodnaviria</taxon>
        <taxon>Heunggongvirae</taxon>
        <taxon>Uroviricota</taxon>
        <taxon>Caudoviricetes</taxon>
        <taxon>Moturavirus</taxon>
        <taxon>Moturavirus motura</taxon>
    </lineage>
</organism>
<dbReference type="GeneID" id="56136005"/>
<evidence type="ECO:0000313" key="2">
    <source>
        <dbReference type="EMBL" id="QDH83530.1"/>
    </source>
</evidence>
<dbReference type="RefSeq" id="YP_009903729.1">
    <property type="nucleotide sequence ID" value="NC_049849.1"/>
</dbReference>
<feature type="transmembrane region" description="Helical" evidence="1">
    <location>
        <begin position="57"/>
        <end position="76"/>
    </location>
</feature>